<dbReference type="SUPFAM" id="SSF53335">
    <property type="entry name" value="S-adenosyl-L-methionine-dependent methyltransferases"/>
    <property type="match status" value="1"/>
</dbReference>
<dbReference type="Proteomes" id="UP000002217">
    <property type="component" value="Chromosome"/>
</dbReference>
<evidence type="ECO:0000313" key="2">
    <source>
        <dbReference type="EMBL" id="ACV62847.1"/>
    </source>
</evidence>
<keyword evidence="2" id="KW-0808">Transferase</keyword>
<dbReference type="Gene3D" id="3.40.50.150">
    <property type="entry name" value="Vaccinia Virus protein VP39"/>
    <property type="match status" value="1"/>
</dbReference>
<keyword evidence="3" id="KW-1185">Reference proteome</keyword>
<organism evidence="2 3">
    <name type="scientific">Desulfofarcimen acetoxidans (strain ATCC 49208 / DSM 771 / KCTC 5769 / VKM B-1644 / 5575)</name>
    <name type="common">Desulfotomaculum acetoxidans</name>
    <dbReference type="NCBI Taxonomy" id="485916"/>
    <lineage>
        <taxon>Bacteria</taxon>
        <taxon>Bacillati</taxon>
        <taxon>Bacillota</taxon>
        <taxon>Clostridia</taxon>
        <taxon>Eubacteriales</taxon>
        <taxon>Peptococcaceae</taxon>
        <taxon>Desulfofarcimen</taxon>
    </lineage>
</organism>
<dbReference type="Gene3D" id="1.10.150.290">
    <property type="entry name" value="S-adenosyl-L-methionine-dependent methyltransferases"/>
    <property type="match status" value="1"/>
</dbReference>
<gene>
    <name evidence="2" type="ordered locus">Dtox_2012</name>
</gene>
<dbReference type="HOGENOM" id="CLU_037990_5_0_9"/>
<dbReference type="PANTHER" id="PTHR43861:SF1">
    <property type="entry name" value="TRANS-ACONITATE 2-METHYLTRANSFERASE"/>
    <property type="match status" value="1"/>
</dbReference>
<keyword evidence="2" id="KW-0489">Methyltransferase</keyword>
<feature type="domain" description="Methyltransferase" evidence="1">
    <location>
        <begin position="32"/>
        <end position="137"/>
    </location>
</feature>
<dbReference type="PANTHER" id="PTHR43861">
    <property type="entry name" value="TRANS-ACONITATE 2-METHYLTRANSFERASE-RELATED"/>
    <property type="match status" value="1"/>
</dbReference>
<dbReference type="InterPro" id="IPR029063">
    <property type="entry name" value="SAM-dependent_MTases_sf"/>
</dbReference>
<dbReference type="KEGG" id="dae:Dtox_2012"/>
<protein>
    <submittedName>
        <fullName evidence="2">Methyltransferase type 11</fullName>
    </submittedName>
</protein>
<proteinExistence type="predicted"/>
<dbReference type="InterPro" id="IPR025714">
    <property type="entry name" value="Methyltranfer_dom"/>
</dbReference>
<evidence type="ECO:0000313" key="3">
    <source>
        <dbReference type="Proteomes" id="UP000002217"/>
    </source>
</evidence>
<dbReference type="OrthoDB" id="7365827at2"/>
<accession>C8VYG6</accession>
<dbReference type="CDD" id="cd02440">
    <property type="entry name" value="AdoMet_MTases"/>
    <property type="match status" value="1"/>
</dbReference>
<dbReference type="STRING" id="485916.Dtox_2012"/>
<dbReference type="RefSeq" id="WP_015757552.1">
    <property type="nucleotide sequence ID" value="NC_013216.1"/>
</dbReference>
<dbReference type="GO" id="GO:0032259">
    <property type="term" value="P:methylation"/>
    <property type="evidence" value="ECO:0007669"/>
    <property type="project" value="UniProtKB-KW"/>
</dbReference>
<dbReference type="eggNOG" id="COG4106">
    <property type="taxonomic scope" value="Bacteria"/>
</dbReference>
<dbReference type="InterPro" id="IPR023149">
    <property type="entry name" value="Trans_acon_MeTrfase_C"/>
</dbReference>
<reference evidence="2 3" key="1">
    <citation type="journal article" date="2009" name="Stand. Genomic Sci.">
        <title>Complete genome sequence of Desulfotomaculum acetoxidans type strain (5575).</title>
        <authorList>
            <person name="Spring S."/>
            <person name="Lapidus A."/>
            <person name="Schroder M."/>
            <person name="Gleim D."/>
            <person name="Sims D."/>
            <person name="Meincke L."/>
            <person name="Glavina Del Rio T."/>
            <person name="Tice H."/>
            <person name="Copeland A."/>
            <person name="Cheng J.F."/>
            <person name="Lucas S."/>
            <person name="Chen F."/>
            <person name="Nolan M."/>
            <person name="Bruce D."/>
            <person name="Goodwin L."/>
            <person name="Pitluck S."/>
            <person name="Ivanova N."/>
            <person name="Mavromatis K."/>
            <person name="Mikhailova N."/>
            <person name="Pati A."/>
            <person name="Chen A."/>
            <person name="Palaniappan K."/>
            <person name="Land M."/>
            <person name="Hauser L."/>
            <person name="Chang Y.J."/>
            <person name="Jeffries C.D."/>
            <person name="Chain P."/>
            <person name="Saunders E."/>
            <person name="Brettin T."/>
            <person name="Detter J.C."/>
            <person name="Goker M."/>
            <person name="Bristow J."/>
            <person name="Eisen J.A."/>
            <person name="Markowitz V."/>
            <person name="Hugenholtz P."/>
            <person name="Kyrpides N.C."/>
            <person name="Klenk H.P."/>
            <person name="Han C."/>
        </authorList>
    </citation>
    <scope>NUCLEOTIDE SEQUENCE [LARGE SCALE GENOMIC DNA]</scope>
    <source>
        <strain evidence="3">ATCC 49208 / DSM 771 / VKM B-1644</strain>
    </source>
</reference>
<dbReference type="EMBL" id="CP001720">
    <property type="protein sequence ID" value="ACV62847.1"/>
    <property type="molecule type" value="Genomic_DNA"/>
</dbReference>
<sequence>MFKWNAGDYSRSSSEQEKWATELIAKLKLRGDERILDIGCGDGKVTAAIARLLTEGSVLGIDSSPEMIFFACQTRGCDTNKNLSFLKIDARELDFQPEFDVVFSNAALHWTTEHLKVLQGIKKCLRPFGKVLLQMGGRGNTEAMLTVVSTIMGKSKWSEYFTNFSFKYGFYGPEEYLAWLEMAGLNAIRVELIPKDMVHGGEEGLAAWFRTTWLPYIQAVPQHLQEEFIYEAVKTYIGKYPLDTQGRAHVQMMRLEVEAQNIQ</sequence>
<evidence type="ECO:0000259" key="1">
    <source>
        <dbReference type="Pfam" id="PF13847"/>
    </source>
</evidence>
<name>C8VYG6_DESAS</name>
<dbReference type="AlphaFoldDB" id="C8VYG6"/>
<dbReference type="Pfam" id="PF13847">
    <property type="entry name" value="Methyltransf_31"/>
    <property type="match status" value="1"/>
</dbReference>
<dbReference type="GO" id="GO:0030798">
    <property type="term" value="F:trans-aconitate 2-methyltransferase activity"/>
    <property type="evidence" value="ECO:0007669"/>
    <property type="project" value="InterPro"/>
</dbReference>